<keyword evidence="2" id="KW-0378">Hydrolase</keyword>
<name>A0ABV3XFY9_9ACTN</name>
<evidence type="ECO:0000259" key="4">
    <source>
        <dbReference type="SMART" id="SM00797"/>
    </source>
</evidence>
<dbReference type="RefSeq" id="WP_369207389.1">
    <property type="nucleotide sequence ID" value="NZ_JBFNXQ010000042.1"/>
</dbReference>
<sequence>MAVEIVAPGLASSVQDRGRTGYYDVGIPPSGAVDLYSAGVANLLVGNEPGDAVIEAAYMGPQLRFTEPGVVAVTGARMPPLLNGEPVPQWESVAVTAGDELTFSYLEEGARTYVGVSGGIDVPVVLGSRSTYTLGSFGGLEGRALRAGDVLPVGASSGTAGRSVPEHLRPVLSREVDLRVVLGLYDYRLTERGLATLLDTTWTLTPVADRIGFRYSGGELEWREREQPFGAGSDLSNIVDAGYPLGSIQVPGGVEPIILHRDAVSGGGYAMVATVISADLDVVGQSSPGTRTRFRPVSLEEALAARHEAAARWREARDLLS</sequence>
<reference evidence="5 6" key="1">
    <citation type="submission" date="2024-06" db="EMBL/GenBank/DDBJ databases">
        <title>Draft genome sequence of Geodermatophilus badlandi, a novel member of the Geodermatophilaceae isolated from badland sedimentary rocks in the Red desert, Wyoming, USA.</title>
        <authorList>
            <person name="Ben Tekaya S."/>
            <person name="Nouioui I."/>
            <person name="Flores G.M."/>
            <person name="Shaal M.N."/>
            <person name="Bredoire F."/>
            <person name="Basile F."/>
            <person name="Van Diepen L."/>
            <person name="Ward N.L."/>
        </authorList>
    </citation>
    <scope>NUCLEOTIDE SEQUENCE [LARGE SCALE GENOMIC DNA]</scope>
    <source>
        <strain evidence="5 6">WL48A</strain>
    </source>
</reference>
<dbReference type="Gene3D" id="2.40.100.10">
    <property type="entry name" value="Cyclophilin-like"/>
    <property type="match status" value="1"/>
</dbReference>
<evidence type="ECO:0000256" key="1">
    <source>
        <dbReference type="ARBA" id="ARBA00022741"/>
    </source>
</evidence>
<dbReference type="Proteomes" id="UP001560045">
    <property type="component" value="Unassembled WGS sequence"/>
</dbReference>
<dbReference type="InterPro" id="IPR029000">
    <property type="entry name" value="Cyclophilin-like_dom_sf"/>
</dbReference>
<feature type="domain" description="Carboxyltransferase" evidence="4">
    <location>
        <begin position="24"/>
        <end position="313"/>
    </location>
</feature>
<comment type="caution">
    <text evidence="5">The sequence shown here is derived from an EMBL/GenBank/DDBJ whole genome shotgun (WGS) entry which is preliminary data.</text>
</comment>
<dbReference type="InterPro" id="IPR003778">
    <property type="entry name" value="CT_A_B"/>
</dbReference>
<organism evidence="5 6">
    <name type="scientific">Geodermatophilus maliterrae</name>
    <dbReference type="NCBI Taxonomy" id="3162531"/>
    <lineage>
        <taxon>Bacteria</taxon>
        <taxon>Bacillati</taxon>
        <taxon>Actinomycetota</taxon>
        <taxon>Actinomycetes</taxon>
        <taxon>Geodermatophilales</taxon>
        <taxon>Geodermatophilaceae</taxon>
        <taxon>Geodermatophilus</taxon>
    </lineage>
</organism>
<dbReference type="NCBIfam" id="TIGR00724">
    <property type="entry name" value="urea_amlyse_rel"/>
    <property type="match status" value="1"/>
</dbReference>
<proteinExistence type="predicted"/>
<dbReference type="PANTHER" id="PTHR43309">
    <property type="entry name" value="5-OXOPROLINASE SUBUNIT C"/>
    <property type="match status" value="1"/>
</dbReference>
<evidence type="ECO:0000256" key="2">
    <source>
        <dbReference type="ARBA" id="ARBA00022801"/>
    </source>
</evidence>
<dbReference type="EMBL" id="JBFNXQ010000042">
    <property type="protein sequence ID" value="MEX5719499.1"/>
    <property type="molecule type" value="Genomic_DNA"/>
</dbReference>
<keyword evidence="6" id="KW-1185">Reference proteome</keyword>
<dbReference type="SUPFAM" id="SSF50891">
    <property type="entry name" value="Cyclophilin-like"/>
    <property type="match status" value="1"/>
</dbReference>
<keyword evidence="3" id="KW-0067">ATP-binding</keyword>
<evidence type="ECO:0000313" key="6">
    <source>
        <dbReference type="Proteomes" id="UP001560045"/>
    </source>
</evidence>
<dbReference type="InterPro" id="IPR052708">
    <property type="entry name" value="PxpC"/>
</dbReference>
<protein>
    <submittedName>
        <fullName evidence="5">Biotin-dependent carboxyltransferase family protein</fullName>
    </submittedName>
</protein>
<dbReference type="PANTHER" id="PTHR43309:SF3">
    <property type="entry name" value="5-OXOPROLINASE SUBUNIT C"/>
    <property type="match status" value="1"/>
</dbReference>
<keyword evidence="1" id="KW-0547">Nucleotide-binding</keyword>
<evidence type="ECO:0000313" key="5">
    <source>
        <dbReference type="EMBL" id="MEX5719499.1"/>
    </source>
</evidence>
<gene>
    <name evidence="5" type="ORF">ABQ292_14130</name>
</gene>
<accession>A0ABV3XFY9</accession>
<dbReference type="SMART" id="SM00797">
    <property type="entry name" value="AHS2"/>
    <property type="match status" value="1"/>
</dbReference>
<evidence type="ECO:0000256" key="3">
    <source>
        <dbReference type="ARBA" id="ARBA00022840"/>
    </source>
</evidence>
<dbReference type="Pfam" id="PF02626">
    <property type="entry name" value="CT_A_B"/>
    <property type="match status" value="1"/>
</dbReference>